<sequence>MKSCELCDLAARTYCESDQASLCWGCDAKVHGANFLVARHVRCLLCHACYSLTLWRAAGSKLGHTVSVCEKCVNGHDREGSEAENEEDERAVSDDEAAEDGYNQVVPWSTVANTPPPASSSSSSEEYSDGRREVCKSTNLFPLKRSRENASDLHYQDELDPLSPKRRYGHRTVLFTPSKAEEESVDEAVSFDSIRMLKEQLIKQDDAVQLESDSSDSLDTSSTQS</sequence>
<keyword evidence="2" id="KW-0863">Zinc-finger</keyword>
<evidence type="ECO:0000313" key="7">
    <source>
        <dbReference type="Proteomes" id="UP000436088"/>
    </source>
</evidence>
<evidence type="ECO:0000259" key="5">
    <source>
        <dbReference type="SMART" id="SM00336"/>
    </source>
</evidence>
<dbReference type="Proteomes" id="UP000436088">
    <property type="component" value="Unassembled WGS sequence"/>
</dbReference>
<evidence type="ECO:0000256" key="1">
    <source>
        <dbReference type="ARBA" id="ARBA00022723"/>
    </source>
</evidence>
<evidence type="ECO:0000313" key="6">
    <source>
        <dbReference type="EMBL" id="KAE8677908.1"/>
    </source>
</evidence>
<accession>A0A6A2XQM4</accession>
<dbReference type="PANTHER" id="PTHR31717:SF60">
    <property type="entry name" value="B-BOX TYPE ZINC FINGER FAMILY PROTEIN"/>
    <property type="match status" value="1"/>
</dbReference>
<dbReference type="OrthoDB" id="153872at2759"/>
<proteinExistence type="predicted"/>
<gene>
    <name evidence="6" type="ORF">F3Y22_tig00111493pilonHSYRG00185</name>
</gene>
<dbReference type="EMBL" id="VEPZ02001351">
    <property type="protein sequence ID" value="KAE8677908.1"/>
    <property type="molecule type" value="Genomic_DNA"/>
</dbReference>
<dbReference type="GO" id="GO:0008270">
    <property type="term" value="F:zinc ion binding"/>
    <property type="evidence" value="ECO:0007669"/>
    <property type="project" value="UniProtKB-KW"/>
</dbReference>
<feature type="region of interest" description="Disordered" evidence="4">
    <location>
        <begin position="78"/>
        <end position="131"/>
    </location>
</feature>
<organism evidence="6 7">
    <name type="scientific">Hibiscus syriacus</name>
    <name type="common">Rose of Sharon</name>
    <dbReference type="NCBI Taxonomy" id="106335"/>
    <lineage>
        <taxon>Eukaryota</taxon>
        <taxon>Viridiplantae</taxon>
        <taxon>Streptophyta</taxon>
        <taxon>Embryophyta</taxon>
        <taxon>Tracheophyta</taxon>
        <taxon>Spermatophyta</taxon>
        <taxon>Magnoliopsida</taxon>
        <taxon>eudicotyledons</taxon>
        <taxon>Gunneridae</taxon>
        <taxon>Pentapetalae</taxon>
        <taxon>rosids</taxon>
        <taxon>malvids</taxon>
        <taxon>Malvales</taxon>
        <taxon>Malvaceae</taxon>
        <taxon>Malvoideae</taxon>
        <taxon>Hibiscus</taxon>
    </lineage>
</organism>
<keyword evidence="1" id="KW-0479">Metal-binding</keyword>
<name>A0A6A2XQM4_HIBSY</name>
<evidence type="ECO:0000256" key="2">
    <source>
        <dbReference type="ARBA" id="ARBA00022771"/>
    </source>
</evidence>
<comment type="caution">
    <text evidence="6">The sequence shown here is derived from an EMBL/GenBank/DDBJ whole genome shotgun (WGS) entry which is preliminary data.</text>
</comment>
<dbReference type="CDD" id="cd19821">
    <property type="entry name" value="Bbox1_BBX-like"/>
    <property type="match status" value="1"/>
</dbReference>
<dbReference type="SMART" id="SM00336">
    <property type="entry name" value="BBOX"/>
    <property type="match status" value="1"/>
</dbReference>
<dbReference type="AlphaFoldDB" id="A0A6A2XQM4"/>
<feature type="region of interest" description="Disordered" evidence="4">
    <location>
        <begin position="205"/>
        <end position="225"/>
    </location>
</feature>
<keyword evidence="7" id="KW-1185">Reference proteome</keyword>
<feature type="compositionally biased region" description="Acidic residues" evidence="4">
    <location>
        <begin position="82"/>
        <end position="99"/>
    </location>
</feature>
<feature type="domain" description="B box-type" evidence="5">
    <location>
        <begin position="1"/>
        <end position="45"/>
    </location>
</feature>
<dbReference type="InterPro" id="IPR049808">
    <property type="entry name" value="CONSTANS-like_Bbox1"/>
</dbReference>
<feature type="compositionally biased region" description="Low complexity" evidence="4">
    <location>
        <begin position="209"/>
        <end position="225"/>
    </location>
</feature>
<protein>
    <recommendedName>
        <fullName evidence="5">B box-type domain-containing protein</fullName>
    </recommendedName>
</protein>
<dbReference type="PANTHER" id="PTHR31717">
    <property type="entry name" value="ZINC FINGER PROTEIN CONSTANS-LIKE 10"/>
    <property type="match status" value="1"/>
</dbReference>
<dbReference type="InterPro" id="IPR000315">
    <property type="entry name" value="Znf_B-box"/>
</dbReference>
<evidence type="ECO:0000256" key="3">
    <source>
        <dbReference type="ARBA" id="ARBA00022833"/>
    </source>
</evidence>
<keyword evidence="3" id="KW-0862">Zinc</keyword>
<reference evidence="6" key="1">
    <citation type="submission" date="2019-09" db="EMBL/GenBank/DDBJ databases">
        <title>Draft genome information of white flower Hibiscus syriacus.</title>
        <authorList>
            <person name="Kim Y.-M."/>
        </authorList>
    </citation>
    <scope>NUCLEOTIDE SEQUENCE [LARGE SCALE GENOMIC DNA]</scope>
    <source>
        <strain evidence="6">YM2019G1</strain>
    </source>
</reference>
<evidence type="ECO:0000256" key="4">
    <source>
        <dbReference type="SAM" id="MobiDB-lite"/>
    </source>
</evidence>